<dbReference type="EMBL" id="GECZ01021776">
    <property type="protein sequence ID" value="JAS47993.1"/>
    <property type="molecule type" value="Transcribed_RNA"/>
</dbReference>
<dbReference type="GO" id="GO:0044778">
    <property type="term" value="P:meiotic DNA integrity checkpoint signaling"/>
    <property type="evidence" value="ECO:0007669"/>
    <property type="project" value="TreeGrafter"/>
</dbReference>
<sequence>MKFRAKMSEVFCMRTLSSIVSTISKLTKLCVLRLSKDYFYFIVLEESALPLRTSVWCMMQQAHFFNEYKLVGPPEDESEIYLELSPDLLASSLSSLRVNVSAAKTMKIKLTHKDTPRLTLEIELPTQTSQSRLCMHEVPVHVIPHRRWGDYMEPPTLDPDISIEMPNLKILRNITERLKKLHNYLNVCTSSEGKLTLNVETGMASVSTHFRDLEVLKVNDKKPGPFITRVDVRKFSNFMTCEQVSPTRVVCHMRDGASIHLRVEHSDMILSFFLIGVDE</sequence>
<comment type="subcellular location">
    <subcellularLocation>
        <location evidence="1">Nucleus</location>
    </subcellularLocation>
</comment>
<organism evidence="5">
    <name type="scientific">Cuerna arida</name>
    <dbReference type="NCBI Taxonomy" id="1464854"/>
    <lineage>
        <taxon>Eukaryota</taxon>
        <taxon>Metazoa</taxon>
        <taxon>Ecdysozoa</taxon>
        <taxon>Arthropoda</taxon>
        <taxon>Hexapoda</taxon>
        <taxon>Insecta</taxon>
        <taxon>Pterygota</taxon>
        <taxon>Neoptera</taxon>
        <taxon>Paraneoptera</taxon>
        <taxon>Hemiptera</taxon>
        <taxon>Auchenorrhyncha</taxon>
        <taxon>Membracoidea</taxon>
        <taxon>Cicadellidae</taxon>
        <taxon>Cicadellinae</taxon>
        <taxon>Proconiini</taxon>
        <taxon>Cuerna</taxon>
    </lineage>
</organism>
<dbReference type="PANTHER" id="PTHR12900:SF0">
    <property type="entry name" value="CHECKPOINT PROTEIN"/>
    <property type="match status" value="1"/>
</dbReference>
<keyword evidence="3" id="KW-0539">Nucleus</keyword>
<dbReference type="GO" id="GO:0006289">
    <property type="term" value="P:nucleotide-excision repair"/>
    <property type="evidence" value="ECO:0007669"/>
    <property type="project" value="TreeGrafter"/>
</dbReference>
<evidence type="ECO:0000256" key="2">
    <source>
        <dbReference type="ARBA" id="ARBA00005563"/>
    </source>
</evidence>
<dbReference type="AlphaFoldDB" id="A0A1B6FDE6"/>
<dbReference type="GO" id="GO:0033314">
    <property type="term" value="P:mitotic DNA replication checkpoint signaling"/>
    <property type="evidence" value="ECO:0007669"/>
    <property type="project" value="TreeGrafter"/>
</dbReference>
<evidence type="ECO:0000256" key="3">
    <source>
        <dbReference type="ARBA" id="ARBA00023242"/>
    </source>
</evidence>
<reference evidence="5" key="1">
    <citation type="submission" date="2015-11" db="EMBL/GenBank/DDBJ databases">
        <title>De novo transcriptome assembly of four potential Pierce s Disease insect vectors from Arizona vineyards.</title>
        <authorList>
            <person name="Tassone E.E."/>
        </authorList>
    </citation>
    <scope>NUCLEOTIDE SEQUENCE</scope>
</reference>
<name>A0A1B6FDE6_9HEMI</name>
<accession>A0A1B6FDE6</accession>
<dbReference type="GO" id="GO:0030896">
    <property type="term" value="C:checkpoint clamp complex"/>
    <property type="evidence" value="ECO:0007669"/>
    <property type="project" value="InterPro"/>
</dbReference>
<evidence type="ECO:0000313" key="5">
    <source>
        <dbReference type="EMBL" id="JAS47993.1"/>
    </source>
</evidence>
<dbReference type="PANTHER" id="PTHR12900">
    <property type="entry name" value="MITOTIC AND DNA DAMAGE CHECKPOINT PROTEIN HUS1"/>
    <property type="match status" value="1"/>
</dbReference>
<dbReference type="InterPro" id="IPR016580">
    <property type="entry name" value="HUS1"/>
</dbReference>
<proteinExistence type="inferred from homology"/>
<dbReference type="Pfam" id="PF04005">
    <property type="entry name" value="Hus1"/>
    <property type="match status" value="1"/>
</dbReference>
<dbReference type="PIRSF" id="PIRSF011312">
    <property type="entry name" value="Cell_cycle_HUS1"/>
    <property type="match status" value="1"/>
</dbReference>
<dbReference type="Gene3D" id="3.70.10.10">
    <property type="match status" value="1"/>
</dbReference>
<gene>
    <name evidence="5" type="ORF">g.6412</name>
</gene>
<protein>
    <recommendedName>
        <fullName evidence="4">Checkpoint protein</fullName>
    </recommendedName>
</protein>
<dbReference type="GO" id="GO:0035861">
    <property type="term" value="C:site of double-strand break"/>
    <property type="evidence" value="ECO:0007669"/>
    <property type="project" value="TreeGrafter"/>
</dbReference>
<evidence type="ECO:0000256" key="1">
    <source>
        <dbReference type="ARBA" id="ARBA00004123"/>
    </source>
</evidence>
<dbReference type="GO" id="GO:0000724">
    <property type="term" value="P:double-strand break repair via homologous recombination"/>
    <property type="evidence" value="ECO:0007669"/>
    <property type="project" value="TreeGrafter"/>
</dbReference>
<evidence type="ECO:0000256" key="4">
    <source>
        <dbReference type="PIRNR" id="PIRNR011312"/>
    </source>
</evidence>
<comment type="similarity">
    <text evidence="2 4">Belongs to the HUS1 family.</text>
</comment>
<dbReference type="GO" id="GO:0000723">
    <property type="term" value="P:telomere maintenance"/>
    <property type="evidence" value="ECO:0007669"/>
    <property type="project" value="TreeGrafter"/>
</dbReference>
<dbReference type="InterPro" id="IPR007150">
    <property type="entry name" value="HUS1/Mec3"/>
</dbReference>
<dbReference type="GO" id="GO:0005730">
    <property type="term" value="C:nucleolus"/>
    <property type="evidence" value="ECO:0007669"/>
    <property type="project" value="InterPro"/>
</dbReference>
<dbReference type="GO" id="GO:0031573">
    <property type="term" value="P:mitotic intra-S DNA damage checkpoint signaling"/>
    <property type="evidence" value="ECO:0007669"/>
    <property type="project" value="TreeGrafter"/>
</dbReference>